<dbReference type="PANTHER" id="PTHR47691">
    <property type="entry name" value="REGULATOR-RELATED"/>
    <property type="match status" value="1"/>
</dbReference>
<dbReference type="PANTHER" id="PTHR47691:SF3">
    <property type="entry name" value="HTH-TYPE TRANSCRIPTIONAL REGULATOR RV0890C-RELATED"/>
    <property type="match status" value="1"/>
</dbReference>
<dbReference type="AlphaFoldDB" id="A0A919GCU1"/>
<sequence>MTPSASNDAPPPVSGATAPASIEARAQDDARSYVAGRDVYLTQQAAMAPAPVTALQTLPRDVASFTGRQTEADALLGARRSTRVVTIHTVDGMPGVGKTALAVHAAHQLTGHYPDGQLFVRLHAHTPGQRPADPSDALAALLISIGVDTRHIPEGLEARAGLWRSQLSGRRMLLVLDDAASHSQVEPLLPGAEGCLVVITSRRRLAALDGAAPVTLDTLQPADAALLFLRLAGRDPGSADGGAVAEIVRLCGHLPLAIALLAGRFAHHPQWDLAEFAAEFARTRDRLGELAAGDRATAAAFELSYRALPERRRLLFRRLGLHPGPDIDARATAALHDCDLARACRELEALYNDHLIDSPVTGRYRLHDLIRSYAGTLARSEDPPGDREDAVGRLLDHYQHTARTADSLLAHAAGRPAPPRDTGPAGAPGSGPATRAQALAWMRTERANLIACTHYATTAEQYPRVISLTAALATFLRRQGPWDAAAHLHRSAAALAHRIGDGSGEADALWELGRVRQLTGSYKEAAGLLQQALTLHRSLGNQYGEAGTLRDLGRVRYLTGDYPAAVDLTQQALLLYRTLGNRYGEANALRALAWVRYLAGDYAEAGDLLGQALDLYRALEYRYGEAGTLWELSRLRQLDGTYPAAAGHAEQALALYRALGNRYGEANALWALGRVRHVTGSFPAAAELAQRALDLYRGIGDRLGEAGALWDLGRARHMQEDHLSAGDLLERALAMFRSLGNRYGEAGALRDLGRVRHRSGDTGAAAELFDRSRTLFEKVGDLQGEAEVLNSTGDLLLGTTGPHEASQAHLRALALARRVRSPLDEARALEGLAHCRERTGEPEAAARALRDAVALYARLGAPETHPAATRLAALPRPGPAGPGTEGHGGDGQGAGGPDASGTAIGPSAV</sequence>
<feature type="compositionally biased region" description="Low complexity" evidence="1">
    <location>
        <begin position="423"/>
        <end position="433"/>
    </location>
</feature>
<reference evidence="3" key="1">
    <citation type="journal article" date="2014" name="Int. J. Syst. Evol. Microbiol.">
        <title>Complete genome sequence of Corynebacterium casei LMG S-19264T (=DSM 44701T), isolated from a smear-ripened cheese.</title>
        <authorList>
            <consortium name="US DOE Joint Genome Institute (JGI-PGF)"/>
            <person name="Walter F."/>
            <person name="Albersmeier A."/>
            <person name="Kalinowski J."/>
            <person name="Ruckert C."/>
        </authorList>
    </citation>
    <scope>NUCLEOTIDE SEQUENCE</scope>
    <source>
        <strain evidence="3">JCM 5069</strain>
    </source>
</reference>
<comment type="caution">
    <text evidence="3">The sequence shown here is derived from an EMBL/GenBank/DDBJ whole genome shotgun (WGS) entry which is preliminary data.</text>
</comment>
<dbReference type="InterPro" id="IPR019734">
    <property type="entry name" value="TPR_rpt"/>
</dbReference>
<dbReference type="RefSeq" id="WP_189934262.1">
    <property type="nucleotide sequence ID" value="NZ_BNCD01000012.1"/>
</dbReference>
<evidence type="ECO:0000313" key="3">
    <source>
        <dbReference type="EMBL" id="GHH82307.1"/>
    </source>
</evidence>
<feature type="region of interest" description="Disordered" evidence="1">
    <location>
        <begin position="412"/>
        <end position="435"/>
    </location>
</feature>
<evidence type="ECO:0000259" key="2">
    <source>
        <dbReference type="Pfam" id="PF00931"/>
    </source>
</evidence>
<accession>A0A919GCU1</accession>
<proteinExistence type="predicted"/>
<feature type="region of interest" description="Disordered" evidence="1">
    <location>
        <begin position="872"/>
        <end position="909"/>
    </location>
</feature>
<dbReference type="SUPFAM" id="SSF48452">
    <property type="entry name" value="TPR-like"/>
    <property type="match status" value="3"/>
</dbReference>
<dbReference type="SMART" id="SM00028">
    <property type="entry name" value="TPR"/>
    <property type="match status" value="8"/>
</dbReference>
<dbReference type="Proteomes" id="UP000603708">
    <property type="component" value="Unassembled WGS sequence"/>
</dbReference>
<organism evidence="3 4">
    <name type="scientific">Streptomyces sulfonofaciens</name>
    <dbReference type="NCBI Taxonomy" id="68272"/>
    <lineage>
        <taxon>Bacteria</taxon>
        <taxon>Bacillati</taxon>
        <taxon>Actinomycetota</taxon>
        <taxon>Actinomycetes</taxon>
        <taxon>Kitasatosporales</taxon>
        <taxon>Streptomycetaceae</taxon>
        <taxon>Streptomyces</taxon>
    </lineage>
</organism>
<gene>
    <name evidence="3" type="ORF">GCM10018793_41800</name>
</gene>
<dbReference type="PRINTS" id="PR00364">
    <property type="entry name" value="DISEASERSIST"/>
</dbReference>
<protein>
    <submittedName>
        <fullName evidence="3">ATPase</fullName>
    </submittedName>
</protein>
<keyword evidence="4" id="KW-1185">Reference proteome</keyword>
<dbReference type="Gene3D" id="1.25.40.10">
    <property type="entry name" value="Tetratricopeptide repeat domain"/>
    <property type="match status" value="2"/>
</dbReference>
<dbReference type="InterPro" id="IPR002182">
    <property type="entry name" value="NB-ARC"/>
</dbReference>
<dbReference type="Pfam" id="PF13424">
    <property type="entry name" value="TPR_12"/>
    <property type="match status" value="4"/>
</dbReference>
<dbReference type="Pfam" id="PF00931">
    <property type="entry name" value="NB-ARC"/>
    <property type="match status" value="1"/>
</dbReference>
<dbReference type="SUPFAM" id="SSF52540">
    <property type="entry name" value="P-loop containing nucleoside triphosphate hydrolases"/>
    <property type="match status" value="1"/>
</dbReference>
<dbReference type="InterPro" id="IPR011990">
    <property type="entry name" value="TPR-like_helical_dom_sf"/>
</dbReference>
<dbReference type="GO" id="GO:0043531">
    <property type="term" value="F:ADP binding"/>
    <property type="evidence" value="ECO:0007669"/>
    <property type="project" value="InterPro"/>
</dbReference>
<feature type="domain" description="NB-ARC" evidence="2">
    <location>
        <begin position="87"/>
        <end position="228"/>
    </location>
</feature>
<evidence type="ECO:0000256" key="1">
    <source>
        <dbReference type="SAM" id="MobiDB-lite"/>
    </source>
</evidence>
<evidence type="ECO:0000313" key="4">
    <source>
        <dbReference type="Proteomes" id="UP000603708"/>
    </source>
</evidence>
<name>A0A919GCU1_9ACTN</name>
<dbReference type="EMBL" id="BNCD01000012">
    <property type="protein sequence ID" value="GHH82307.1"/>
    <property type="molecule type" value="Genomic_DNA"/>
</dbReference>
<dbReference type="InterPro" id="IPR027417">
    <property type="entry name" value="P-loop_NTPase"/>
</dbReference>
<feature type="compositionally biased region" description="Gly residues" evidence="1">
    <location>
        <begin position="881"/>
        <end position="898"/>
    </location>
</feature>
<dbReference type="Gene3D" id="3.40.50.300">
    <property type="entry name" value="P-loop containing nucleotide triphosphate hydrolases"/>
    <property type="match status" value="1"/>
</dbReference>
<feature type="region of interest" description="Disordered" evidence="1">
    <location>
        <begin position="1"/>
        <end position="26"/>
    </location>
</feature>
<reference evidence="3" key="2">
    <citation type="submission" date="2020-09" db="EMBL/GenBank/DDBJ databases">
        <authorList>
            <person name="Sun Q."/>
            <person name="Ohkuma M."/>
        </authorList>
    </citation>
    <scope>NUCLEOTIDE SEQUENCE</scope>
    <source>
        <strain evidence="3">JCM 5069</strain>
    </source>
</reference>